<keyword evidence="9" id="KW-0807">Transducer</keyword>
<dbReference type="InterPro" id="IPR004117">
    <property type="entry name" value="7tm6_olfct_rcpt"/>
</dbReference>
<gene>
    <name evidence="12" type="primary">LOC105271434</name>
</gene>
<dbReference type="GeneID" id="105271434"/>
<feature type="transmembrane region" description="Helical" evidence="10">
    <location>
        <begin position="76"/>
        <end position="93"/>
    </location>
</feature>
<name>A0A9R1TLA6_9HYME</name>
<evidence type="ECO:0000256" key="4">
    <source>
        <dbReference type="ARBA" id="ARBA00022692"/>
    </source>
</evidence>
<keyword evidence="3" id="KW-0716">Sensory transduction</keyword>
<accession>A0A9R1TLA6</accession>
<dbReference type="Proteomes" id="UP000694866">
    <property type="component" value="Unplaced"/>
</dbReference>
<evidence type="ECO:0000256" key="3">
    <source>
        <dbReference type="ARBA" id="ARBA00022606"/>
    </source>
</evidence>
<evidence type="ECO:0000256" key="2">
    <source>
        <dbReference type="ARBA" id="ARBA00022475"/>
    </source>
</evidence>
<keyword evidence="8" id="KW-0675">Receptor</keyword>
<dbReference type="OrthoDB" id="6597368at2759"/>
<proteinExistence type="predicted"/>
<dbReference type="KEGG" id="fas:105271434"/>
<dbReference type="PANTHER" id="PTHR21137:SF35">
    <property type="entry name" value="ODORANT RECEPTOR 19A-RELATED"/>
    <property type="match status" value="1"/>
</dbReference>
<dbReference type="GO" id="GO:0004984">
    <property type="term" value="F:olfactory receptor activity"/>
    <property type="evidence" value="ECO:0007669"/>
    <property type="project" value="InterPro"/>
</dbReference>
<dbReference type="PANTHER" id="PTHR21137">
    <property type="entry name" value="ODORANT RECEPTOR"/>
    <property type="match status" value="1"/>
</dbReference>
<dbReference type="GO" id="GO:0007165">
    <property type="term" value="P:signal transduction"/>
    <property type="evidence" value="ECO:0007669"/>
    <property type="project" value="UniProtKB-KW"/>
</dbReference>
<keyword evidence="2" id="KW-1003">Cell membrane</keyword>
<evidence type="ECO:0000256" key="6">
    <source>
        <dbReference type="ARBA" id="ARBA00022989"/>
    </source>
</evidence>
<keyword evidence="5" id="KW-0552">Olfaction</keyword>
<dbReference type="RefSeq" id="XP_011311289.1">
    <property type="nucleotide sequence ID" value="XM_011312987.1"/>
</dbReference>
<evidence type="ECO:0000256" key="1">
    <source>
        <dbReference type="ARBA" id="ARBA00004651"/>
    </source>
</evidence>
<dbReference type="Pfam" id="PF02949">
    <property type="entry name" value="7tm_6"/>
    <property type="match status" value="1"/>
</dbReference>
<evidence type="ECO:0000256" key="9">
    <source>
        <dbReference type="ARBA" id="ARBA00023224"/>
    </source>
</evidence>
<protein>
    <recommendedName>
        <fullName evidence="13">Odorant receptor</fullName>
    </recommendedName>
</protein>
<feature type="transmembrane region" description="Helical" evidence="10">
    <location>
        <begin position="39"/>
        <end position="56"/>
    </location>
</feature>
<keyword evidence="11" id="KW-1185">Reference proteome</keyword>
<feature type="transmembrane region" description="Helical" evidence="10">
    <location>
        <begin position="134"/>
        <end position="156"/>
    </location>
</feature>
<evidence type="ECO:0000256" key="5">
    <source>
        <dbReference type="ARBA" id="ARBA00022725"/>
    </source>
</evidence>
<sequence length="264" mass="30390">MVEKMVETMSLLKENFNHLQYIGLWCPVKWSSNSWKSRVYRIYTISIIGALYWFGVTESISLFTIVDSVEDFSDSSFMLLTAIVVCVKVDMILMKKSEIIALITTLEGHPHKPINTDEEVILDEFIGRIRLISWIYGGVVEASVWAMTISVFFQDIPYGDLPYKAWIPYNYSTPIFYWLTFCLQLLVVIFVANVACGFDTALLGFFMLVCAQFNILRDRLEKAVGELETAIVKSHEDIFGAMEICERRIVDCVKYHRAIFEYVG</sequence>
<keyword evidence="7 10" id="KW-0472">Membrane</keyword>
<dbReference type="GO" id="GO:0005886">
    <property type="term" value="C:plasma membrane"/>
    <property type="evidence" value="ECO:0007669"/>
    <property type="project" value="UniProtKB-SubCell"/>
</dbReference>
<reference evidence="12" key="1">
    <citation type="submission" date="2025-08" db="UniProtKB">
        <authorList>
            <consortium name="RefSeq"/>
        </authorList>
    </citation>
    <scope>IDENTIFICATION</scope>
    <source>
        <strain evidence="12">USDA-PBARC FA_bdor</strain>
        <tissue evidence="12">Whole organism</tissue>
    </source>
</reference>
<organism evidence="11 12">
    <name type="scientific">Fopius arisanus</name>
    <dbReference type="NCBI Taxonomy" id="64838"/>
    <lineage>
        <taxon>Eukaryota</taxon>
        <taxon>Metazoa</taxon>
        <taxon>Ecdysozoa</taxon>
        <taxon>Arthropoda</taxon>
        <taxon>Hexapoda</taxon>
        <taxon>Insecta</taxon>
        <taxon>Pterygota</taxon>
        <taxon>Neoptera</taxon>
        <taxon>Endopterygota</taxon>
        <taxon>Hymenoptera</taxon>
        <taxon>Apocrita</taxon>
        <taxon>Ichneumonoidea</taxon>
        <taxon>Braconidae</taxon>
        <taxon>Opiinae</taxon>
        <taxon>Fopius</taxon>
    </lineage>
</organism>
<evidence type="ECO:0000313" key="11">
    <source>
        <dbReference type="Proteomes" id="UP000694866"/>
    </source>
</evidence>
<keyword evidence="4 10" id="KW-0812">Transmembrane</keyword>
<evidence type="ECO:0000256" key="8">
    <source>
        <dbReference type="ARBA" id="ARBA00023170"/>
    </source>
</evidence>
<evidence type="ECO:0000256" key="10">
    <source>
        <dbReference type="SAM" id="Phobius"/>
    </source>
</evidence>
<dbReference type="GO" id="GO:0005549">
    <property type="term" value="F:odorant binding"/>
    <property type="evidence" value="ECO:0007669"/>
    <property type="project" value="InterPro"/>
</dbReference>
<comment type="subcellular location">
    <subcellularLocation>
        <location evidence="1">Cell membrane</location>
        <topology evidence="1">Multi-pass membrane protein</topology>
    </subcellularLocation>
</comment>
<keyword evidence="6 10" id="KW-1133">Transmembrane helix</keyword>
<evidence type="ECO:0000313" key="12">
    <source>
        <dbReference type="RefSeq" id="XP_011311289.1"/>
    </source>
</evidence>
<evidence type="ECO:0008006" key="13">
    <source>
        <dbReference type="Google" id="ProtNLM"/>
    </source>
</evidence>
<dbReference type="AlphaFoldDB" id="A0A9R1TLA6"/>
<evidence type="ECO:0000256" key="7">
    <source>
        <dbReference type="ARBA" id="ARBA00023136"/>
    </source>
</evidence>
<feature type="transmembrane region" description="Helical" evidence="10">
    <location>
        <begin position="176"/>
        <end position="209"/>
    </location>
</feature>